<dbReference type="EMBL" id="KN832997">
    <property type="protein sequence ID" value="KIM81761.1"/>
    <property type="molecule type" value="Genomic_DNA"/>
</dbReference>
<dbReference type="Proteomes" id="UP000054166">
    <property type="component" value="Unassembled WGS sequence"/>
</dbReference>
<proteinExistence type="predicted"/>
<evidence type="ECO:0000313" key="2">
    <source>
        <dbReference type="Proteomes" id="UP000054166"/>
    </source>
</evidence>
<accession>A0A0C3FRK9</accession>
<dbReference type="Pfam" id="PF07173">
    <property type="entry name" value="GRDP-like"/>
    <property type="match status" value="2"/>
</dbReference>
<reference evidence="1 2" key="1">
    <citation type="submission" date="2014-04" db="EMBL/GenBank/DDBJ databases">
        <authorList>
            <consortium name="DOE Joint Genome Institute"/>
            <person name="Kuo A."/>
            <person name="Tarkka M."/>
            <person name="Buscot F."/>
            <person name="Kohler A."/>
            <person name="Nagy L.G."/>
            <person name="Floudas D."/>
            <person name="Copeland A."/>
            <person name="Barry K.W."/>
            <person name="Cichocki N."/>
            <person name="Veneault-Fourrey C."/>
            <person name="LaButti K."/>
            <person name="Lindquist E.A."/>
            <person name="Lipzen A."/>
            <person name="Lundell T."/>
            <person name="Morin E."/>
            <person name="Murat C."/>
            <person name="Sun H."/>
            <person name="Tunlid A."/>
            <person name="Henrissat B."/>
            <person name="Grigoriev I.V."/>
            <person name="Hibbett D.S."/>
            <person name="Martin F."/>
            <person name="Nordberg H.P."/>
            <person name="Cantor M.N."/>
            <person name="Hua S.X."/>
        </authorList>
    </citation>
    <scope>NUCLEOTIDE SEQUENCE [LARGE SCALE GENOMIC DNA]</scope>
    <source>
        <strain evidence="1 2">F 1598</strain>
    </source>
</reference>
<evidence type="ECO:0000313" key="1">
    <source>
        <dbReference type="EMBL" id="KIM81761.1"/>
    </source>
</evidence>
<dbReference type="InterPro" id="IPR009836">
    <property type="entry name" value="GRDP-like"/>
</dbReference>
<reference evidence="2" key="2">
    <citation type="submission" date="2015-01" db="EMBL/GenBank/DDBJ databases">
        <title>Evolutionary Origins and Diversification of the Mycorrhizal Mutualists.</title>
        <authorList>
            <consortium name="DOE Joint Genome Institute"/>
            <consortium name="Mycorrhizal Genomics Consortium"/>
            <person name="Kohler A."/>
            <person name="Kuo A."/>
            <person name="Nagy L.G."/>
            <person name="Floudas D."/>
            <person name="Copeland A."/>
            <person name="Barry K.W."/>
            <person name="Cichocki N."/>
            <person name="Veneault-Fourrey C."/>
            <person name="LaButti K."/>
            <person name="Lindquist E.A."/>
            <person name="Lipzen A."/>
            <person name="Lundell T."/>
            <person name="Morin E."/>
            <person name="Murat C."/>
            <person name="Riley R."/>
            <person name="Ohm R."/>
            <person name="Sun H."/>
            <person name="Tunlid A."/>
            <person name="Henrissat B."/>
            <person name="Grigoriev I.V."/>
            <person name="Hibbett D.S."/>
            <person name="Martin F."/>
        </authorList>
    </citation>
    <scope>NUCLEOTIDE SEQUENCE [LARGE SCALE GENOMIC DNA]</scope>
    <source>
        <strain evidence="2">F 1598</strain>
    </source>
</reference>
<organism evidence="1 2">
    <name type="scientific">Piloderma croceum (strain F 1598)</name>
    <dbReference type="NCBI Taxonomy" id="765440"/>
    <lineage>
        <taxon>Eukaryota</taxon>
        <taxon>Fungi</taxon>
        <taxon>Dikarya</taxon>
        <taxon>Basidiomycota</taxon>
        <taxon>Agaricomycotina</taxon>
        <taxon>Agaricomycetes</taxon>
        <taxon>Agaricomycetidae</taxon>
        <taxon>Atheliales</taxon>
        <taxon>Atheliaceae</taxon>
        <taxon>Piloderma</taxon>
    </lineage>
</organism>
<dbReference type="STRING" id="765440.A0A0C3FRK9"/>
<dbReference type="InParanoid" id="A0A0C3FRK9"/>
<dbReference type="PANTHER" id="PTHR34365:SF7">
    <property type="entry name" value="GLYCINE-RICH DOMAIN-CONTAINING PROTEIN 1"/>
    <property type="match status" value="1"/>
</dbReference>
<dbReference type="OrthoDB" id="2684236at2759"/>
<keyword evidence="2" id="KW-1185">Reference proteome</keyword>
<protein>
    <submittedName>
        <fullName evidence="1">Uncharacterized protein</fullName>
    </submittedName>
</protein>
<dbReference type="PANTHER" id="PTHR34365">
    <property type="entry name" value="ENOLASE (DUF1399)"/>
    <property type="match status" value="1"/>
</dbReference>
<name>A0A0C3FRK9_PILCF</name>
<sequence>MVAAPLISPSIPTHDIQTHILLMRAMHKLQVDIQPGGVPFDSQSGVPQPSDSMLSFLHHAVQRFGAWVDAQKHIERRPSLSSLSQEHIPPLDVLMIWHAYMLSPSSYYEDGQENIPALGKLGGMPWHTLPACIDVEKFDFRHTLAQFTYWEKSTGLPFYLEAGQESSTKFAKVHNFSIDLTQAVLRQSASLIRMLHTIEGHKNNDKDEWVVRAIGDYPRYMRLPEGNYVPPVEVDIIWHTHQLSGTTYRFACLSPVMIS</sequence>
<dbReference type="HOGENOM" id="CLU_063280_0_0_1"/>
<dbReference type="AlphaFoldDB" id="A0A0C3FRK9"/>
<gene>
    <name evidence="1" type="ORF">PILCRDRAFT_489295</name>
</gene>